<dbReference type="OrthoDB" id="7932516at2"/>
<dbReference type="STRING" id="582899.Hden_0285"/>
<dbReference type="AlphaFoldDB" id="D8JQV8"/>
<organism evidence="1 2">
    <name type="scientific">Hyphomicrobium denitrificans (strain ATCC 51888 / DSM 1869 / NCIMB 11706 / TK 0415)</name>
    <dbReference type="NCBI Taxonomy" id="582899"/>
    <lineage>
        <taxon>Bacteria</taxon>
        <taxon>Pseudomonadati</taxon>
        <taxon>Pseudomonadota</taxon>
        <taxon>Alphaproteobacteria</taxon>
        <taxon>Hyphomicrobiales</taxon>
        <taxon>Hyphomicrobiaceae</taxon>
        <taxon>Hyphomicrobium</taxon>
    </lineage>
</organism>
<proteinExistence type="predicted"/>
<name>D8JQV8_HYPDA</name>
<evidence type="ECO:0000313" key="2">
    <source>
        <dbReference type="Proteomes" id="UP000002033"/>
    </source>
</evidence>
<evidence type="ECO:0000313" key="1">
    <source>
        <dbReference type="EMBL" id="ADJ22110.1"/>
    </source>
</evidence>
<reference evidence="2" key="1">
    <citation type="journal article" date="2011" name="J. Bacteriol.">
        <title>Genome sequences of eight morphologically diverse alphaproteobacteria.</title>
        <authorList>
            <consortium name="US DOE Joint Genome Institute"/>
            <person name="Brown P.J."/>
            <person name="Kysela D.T."/>
            <person name="Buechlein A."/>
            <person name="Hemmerich C."/>
            <person name="Brun Y.V."/>
        </authorList>
    </citation>
    <scope>NUCLEOTIDE SEQUENCE [LARGE SCALE GENOMIC DNA]</scope>
    <source>
        <strain evidence="2">ATCC 51888 / DSM 1869 / NCIB 11706 / TK 0415</strain>
    </source>
</reference>
<protein>
    <submittedName>
        <fullName evidence="1">Uncharacterized protein</fullName>
    </submittedName>
</protein>
<dbReference type="RefSeq" id="WP_013214329.1">
    <property type="nucleotide sequence ID" value="NC_014313.1"/>
</dbReference>
<dbReference type="KEGG" id="hdn:Hden_0285"/>
<dbReference type="Proteomes" id="UP000002033">
    <property type="component" value="Chromosome"/>
</dbReference>
<dbReference type="EMBL" id="CP002083">
    <property type="protein sequence ID" value="ADJ22110.1"/>
    <property type="molecule type" value="Genomic_DNA"/>
</dbReference>
<accession>D8JQV8</accession>
<sequence precursor="true">MRFVVIILVLLASLKVWTQDRMYRSVVGEALVEAYRDRAIEVCRKQTAKTVPVASQRTVAGLWSVASAAEITLGASDVNVALWDTENPLWQQRFRNPHLVLTGTGDSSAHCAYDLQAGVATLSP</sequence>
<gene>
    <name evidence="1" type="ordered locus">Hden_0285</name>
</gene>
<dbReference type="HOGENOM" id="CLU_2000795_0_0_5"/>
<keyword evidence="2" id="KW-1185">Reference proteome</keyword>